<dbReference type="RefSeq" id="WP_131596575.1">
    <property type="nucleotide sequence ID" value="NZ_SJSL01000002.1"/>
</dbReference>
<dbReference type="EMBL" id="SJSL01000002">
    <property type="protein sequence ID" value="TCD01775.1"/>
    <property type="molecule type" value="Genomic_DNA"/>
</dbReference>
<evidence type="ECO:0000313" key="2">
    <source>
        <dbReference type="Proteomes" id="UP000293347"/>
    </source>
</evidence>
<proteinExistence type="predicted"/>
<comment type="caution">
    <text evidence="1">The sequence shown here is derived from an EMBL/GenBank/DDBJ whole genome shotgun (WGS) entry which is preliminary data.</text>
</comment>
<dbReference type="OrthoDB" id="9762853at2"/>
<gene>
    <name evidence="1" type="ORF">EZ437_13750</name>
</gene>
<name>A0A4R0NR18_9SPHI</name>
<keyword evidence="2" id="KW-1185">Reference proteome</keyword>
<evidence type="ECO:0000313" key="1">
    <source>
        <dbReference type="EMBL" id="TCD01775.1"/>
    </source>
</evidence>
<protein>
    <submittedName>
        <fullName evidence="1">Uncharacterized protein</fullName>
    </submittedName>
</protein>
<accession>A0A4R0NR18</accession>
<dbReference type="Proteomes" id="UP000293347">
    <property type="component" value="Unassembled WGS sequence"/>
</dbReference>
<organism evidence="1 2">
    <name type="scientific">Pedobacter psychroterrae</name>
    <dbReference type="NCBI Taxonomy" id="2530453"/>
    <lineage>
        <taxon>Bacteria</taxon>
        <taxon>Pseudomonadati</taxon>
        <taxon>Bacteroidota</taxon>
        <taxon>Sphingobacteriia</taxon>
        <taxon>Sphingobacteriales</taxon>
        <taxon>Sphingobacteriaceae</taxon>
        <taxon>Pedobacter</taxon>
    </lineage>
</organism>
<sequence>MIGHLKPQKLVYRDGISQSQRLASELDPAYINIEERGLADFVVFAKEFARYLRFYNIDNKISGDWGGFLSARPGSADADQWLANVLQYADDPEAFAGHPEKDKLFSNPHLALFITFLKLLGNIKTQLNQFTKQHLDLYYHELLSLNKKRPVPDVVNIIVELGDDLDTLLFEKGTRLMAGKDSEGKDLIYQTQKDTLLTKSAVANIKTVFVDKRSISLGEKWSKDDVQASIKEMLNIALNYDNFDADVFFNEDQTINTALISSEALKYQLTPDSLALVVDLVKNKTVKPDQTKVLALLNAAYRLRLLHKKRLTANDPSSVFGLLILALSNDTTLPAYDGKAVTEENLDKINDDAANSDSVLKSRAIGYIRMLQLTVVEFDKLAGISKKPSVEDTDWMMVYGILDNALQKKGIAPEVPPVTLWRDISITRDVKATEVGRFQTFGKTGGTIIDTNTAIGFAISSPQFALSEGERSVDLYLSLMQIDELRAANLKKAFDAQRTISPPFRFFIGADGGWNEITGKDIQLKDYIATDLGTDLTGATLNKKGTISTRKPYFEPTQDVGNYIIWTDGTVYRIDTVNSPTNVGITVITNTSAQAGITKYKASDVYLNTLHIQLSFAVLKPLDTLALALPNGLLNLQNGPVLAMVLSNTKKVNNAYGLINWYQQLHHLQIEKIKAVVTVTGIKALSLQNDFGTLNPKTPFEPFGPTPQPGNRFYFSHPELAGKAIDSLNLNFEWMNAPSDFKAYYADYRKVYNNELNGSNKEITGNDYFAADLDVVTNDRPVSLKTIKLFGANDARALPEDYNHIPAGELNTAEDVINWKRYFRLELVTDFNQAAYPKLLAKQAQAYDTDNIKAFNLNTPYVPKLKQFTAGYSSSFELLPGQTAPGGQFLNVGTFGFAACDVGLNSNATLVPTYTNAGELYIGLSGLAKQQNLSILFQMAEGTANPDLPQPTITWSYLKDDQWTRFGVAGIVTDTTRGLLNTGIIEFNIPDDISNSNNLLHENLYWLKASIAQNTTAIPDTIDIITQGVQAIFVDHNNAPSHFTGLLEPENLKKTVDAVPGIKKIAQPFASANGNPEETDGMFYVRVSERLRHKNRALTLWDYERLILAQFPEIYKVKCMPGNFLANASDDIGNVNIIVLPNRKGKFAFDQFQPKVSSDVLLQIAQYLEERIPPFVSVTVRNPVYVMLEVRTGVRIKKGYREKFYQVKLEEDLKKFLSPWAYDSNADIIIGGTVYNNAIVNFIAKLPYVDHVATIRLSQSIAGDTFKPLTAADPDMVLISAPSHDIILLKDDEYAPDLMAGIGYMEIENDFIIPKPTR</sequence>
<reference evidence="1 2" key="1">
    <citation type="submission" date="2019-02" db="EMBL/GenBank/DDBJ databases">
        <title>Pedobacter sp. RP-1-14 sp. nov., isolated from Arctic soil.</title>
        <authorList>
            <person name="Dahal R.H."/>
        </authorList>
    </citation>
    <scope>NUCLEOTIDE SEQUENCE [LARGE SCALE GENOMIC DNA]</scope>
    <source>
        <strain evidence="1 2">RP-1-14</strain>
    </source>
</reference>